<evidence type="ECO:0000313" key="3">
    <source>
        <dbReference type="RefSeq" id="XP_023951541.2"/>
    </source>
</evidence>
<keyword evidence="1" id="KW-0732">Signal</keyword>
<dbReference type="Proteomes" id="UP001652582">
    <property type="component" value="Chromosome 6"/>
</dbReference>
<proteinExistence type="predicted"/>
<evidence type="ECO:0000313" key="2">
    <source>
        <dbReference type="Proteomes" id="UP001652582"/>
    </source>
</evidence>
<gene>
    <name evidence="3" type="primary">LOC112055589</name>
</gene>
<dbReference type="AlphaFoldDB" id="A0A6J1P3P9"/>
<keyword evidence="2" id="KW-1185">Reference proteome</keyword>
<dbReference type="OrthoDB" id="6926944at2759"/>
<organism evidence="2 3">
    <name type="scientific">Bicyclus anynana</name>
    <name type="common">Squinting bush brown butterfly</name>
    <dbReference type="NCBI Taxonomy" id="110368"/>
    <lineage>
        <taxon>Eukaryota</taxon>
        <taxon>Metazoa</taxon>
        <taxon>Ecdysozoa</taxon>
        <taxon>Arthropoda</taxon>
        <taxon>Hexapoda</taxon>
        <taxon>Insecta</taxon>
        <taxon>Pterygota</taxon>
        <taxon>Neoptera</taxon>
        <taxon>Endopterygota</taxon>
        <taxon>Lepidoptera</taxon>
        <taxon>Glossata</taxon>
        <taxon>Ditrysia</taxon>
        <taxon>Papilionoidea</taxon>
        <taxon>Nymphalidae</taxon>
        <taxon>Satyrinae</taxon>
        <taxon>Satyrini</taxon>
        <taxon>Mycalesina</taxon>
        <taxon>Bicyclus</taxon>
    </lineage>
</organism>
<protein>
    <submittedName>
        <fullName evidence="3">Uncharacterized protein</fullName>
    </submittedName>
</protein>
<accession>A0A6J1P3P9</accession>
<sequence length="192" mass="21519">MNYSSIFVFLVSLLSSSNVYSMRYNDPLNNMYNNQPYGNSNQEVVNIGNGVNRRNFVILEDNSNYPNTRGQPDQTGYRYGGSSSVNNIGNGVNNHNTVVLDGGSDGGRQYESWNNGGTTVVRNRNNGKDIFNVGYGQGNQNRVSIDGRPVQTGRPRQTSVLEEQMKILNDMSADLQRISYILNQIEEAEKRY</sequence>
<name>A0A6J1P3P9_BICAN</name>
<feature type="chain" id="PRO_5045705509" evidence="1">
    <location>
        <begin position="22"/>
        <end position="192"/>
    </location>
</feature>
<dbReference type="GeneID" id="112055589"/>
<dbReference type="RefSeq" id="XP_023951541.2">
    <property type="nucleotide sequence ID" value="XM_024095773.2"/>
</dbReference>
<reference evidence="3" key="1">
    <citation type="submission" date="2025-08" db="UniProtKB">
        <authorList>
            <consortium name="RefSeq"/>
        </authorList>
    </citation>
    <scope>IDENTIFICATION</scope>
</reference>
<evidence type="ECO:0000256" key="1">
    <source>
        <dbReference type="SAM" id="SignalP"/>
    </source>
</evidence>
<feature type="signal peptide" evidence="1">
    <location>
        <begin position="1"/>
        <end position="21"/>
    </location>
</feature>